<dbReference type="Pfam" id="PF01337">
    <property type="entry name" value="Barstar"/>
    <property type="match status" value="1"/>
</dbReference>
<comment type="caution">
    <text evidence="3">The sequence shown here is derived from an EMBL/GenBank/DDBJ whole genome shotgun (WGS) entry which is preliminary data.</text>
</comment>
<dbReference type="OrthoDB" id="7575400at2"/>
<feature type="domain" description="Barstar (barnase inhibitor)" evidence="2">
    <location>
        <begin position="24"/>
        <end position="97"/>
    </location>
</feature>
<evidence type="ECO:0000313" key="3">
    <source>
        <dbReference type="EMBL" id="RLT72009.1"/>
    </source>
</evidence>
<reference evidence="4 6" key="2">
    <citation type="submission" date="2019-04" db="EMBL/GenBank/DDBJ databases">
        <title>Microbes associate with the intestines of laboratory mice.</title>
        <authorList>
            <person name="Navarre W."/>
            <person name="Wong E."/>
            <person name="Huang K."/>
            <person name="Tropini C."/>
            <person name="Ng K."/>
            <person name="Yu B."/>
        </authorList>
    </citation>
    <scope>NUCLEOTIDE SEQUENCE [LARGE SCALE GENOMIC DNA]</scope>
    <source>
        <strain evidence="4 6">NM39_I3</strain>
    </source>
</reference>
<evidence type="ECO:0000313" key="6">
    <source>
        <dbReference type="Proteomes" id="UP000310032"/>
    </source>
</evidence>
<evidence type="ECO:0000256" key="1">
    <source>
        <dbReference type="ARBA" id="ARBA00006845"/>
    </source>
</evidence>
<sequence>MGNIYFEKDVNVYSMERGVFGHISKVCNKFDLFHEITKVLNYPFEFGNNWDALLDIYRDFSWIDDTDITIIHDDLSMLDENALRIYIEIVKESIILWQKYDDHNVAFIFYEKEKDVIMTIFNGYNPYYG</sequence>
<name>A0A3L7ZK06_PARDI</name>
<evidence type="ECO:0000313" key="4">
    <source>
        <dbReference type="EMBL" id="TGY55498.1"/>
    </source>
</evidence>
<dbReference type="Proteomes" id="UP000310032">
    <property type="component" value="Unassembled WGS sequence"/>
</dbReference>
<accession>A0A3L7ZK06</accession>
<proteinExistence type="inferred from homology"/>
<reference evidence="3 5" key="1">
    <citation type="submission" date="2018-09" db="EMBL/GenBank/DDBJ databases">
        <title>Murine metabolic-syndrome-specific gut microbial biobank.</title>
        <authorList>
            <person name="Liu C."/>
        </authorList>
    </citation>
    <scope>NUCLEOTIDE SEQUENCE [LARGE SCALE GENOMIC DNA]</scope>
    <source>
        <strain evidence="3 5">8-P5</strain>
    </source>
</reference>
<dbReference type="EMBL" id="SRYM01000047">
    <property type="protein sequence ID" value="TGY55498.1"/>
    <property type="molecule type" value="Genomic_DNA"/>
</dbReference>
<dbReference type="EMBL" id="RAYI01000068">
    <property type="protein sequence ID" value="RLT72009.1"/>
    <property type="molecule type" value="Genomic_DNA"/>
</dbReference>
<dbReference type="InterPro" id="IPR000468">
    <property type="entry name" value="Barstar"/>
</dbReference>
<dbReference type="InterPro" id="IPR035905">
    <property type="entry name" value="Barstar-like_sf"/>
</dbReference>
<protein>
    <recommendedName>
        <fullName evidence="2">Barstar (barnase inhibitor) domain-containing protein</fullName>
    </recommendedName>
</protein>
<dbReference type="Proteomes" id="UP000278164">
    <property type="component" value="Unassembled WGS sequence"/>
</dbReference>
<comment type="similarity">
    <text evidence="1">Belongs to the barstar family.</text>
</comment>
<gene>
    <name evidence="3" type="ORF">D7V78_18105</name>
    <name evidence="4" type="ORF">E5342_14175</name>
</gene>
<evidence type="ECO:0000313" key="5">
    <source>
        <dbReference type="Proteomes" id="UP000278164"/>
    </source>
</evidence>
<dbReference type="AlphaFoldDB" id="A0A3L7ZK06"/>
<dbReference type="SUPFAM" id="SSF52038">
    <property type="entry name" value="Barstar-related"/>
    <property type="match status" value="1"/>
</dbReference>
<organism evidence="3 5">
    <name type="scientific">Parabacteroides distasonis</name>
    <dbReference type="NCBI Taxonomy" id="823"/>
    <lineage>
        <taxon>Bacteria</taxon>
        <taxon>Pseudomonadati</taxon>
        <taxon>Bacteroidota</taxon>
        <taxon>Bacteroidia</taxon>
        <taxon>Bacteroidales</taxon>
        <taxon>Tannerellaceae</taxon>
        <taxon>Parabacteroides</taxon>
    </lineage>
</organism>
<dbReference type="Gene3D" id="3.30.370.10">
    <property type="entry name" value="Barstar-like"/>
    <property type="match status" value="1"/>
</dbReference>
<dbReference type="RefSeq" id="WP_121737310.1">
    <property type="nucleotide sequence ID" value="NZ_QXXG01000035.1"/>
</dbReference>
<evidence type="ECO:0000259" key="2">
    <source>
        <dbReference type="Pfam" id="PF01337"/>
    </source>
</evidence>